<dbReference type="InterPro" id="IPR002423">
    <property type="entry name" value="Cpn60/GroEL/TCP-1"/>
</dbReference>
<dbReference type="Gene3D" id="3.50.7.10">
    <property type="entry name" value="GroEL"/>
    <property type="match status" value="1"/>
</dbReference>
<comment type="caution">
    <text evidence="5">The sequence shown here is derived from an EMBL/GenBank/DDBJ whole genome shotgun (WGS) entry which is preliminary data.</text>
</comment>
<dbReference type="GO" id="GO:0005524">
    <property type="term" value="F:ATP binding"/>
    <property type="evidence" value="ECO:0007669"/>
    <property type="project" value="UniProtKB-KW"/>
</dbReference>
<dbReference type="SUPFAM" id="SSF54849">
    <property type="entry name" value="GroEL-intermediate domain like"/>
    <property type="match status" value="1"/>
</dbReference>
<name>A0A0F9E9P3_9ZZZZ</name>
<dbReference type="PANTHER" id="PTHR11353">
    <property type="entry name" value="CHAPERONIN"/>
    <property type="match status" value="1"/>
</dbReference>
<dbReference type="GO" id="GO:0140662">
    <property type="term" value="F:ATP-dependent protein folding chaperone"/>
    <property type="evidence" value="ECO:0007669"/>
    <property type="project" value="InterPro"/>
</dbReference>
<proteinExistence type="inferred from homology"/>
<dbReference type="AlphaFoldDB" id="A0A0F9E9P3"/>
<evidence type="ECO:0000256" key="1">
    <source>
        <dbReference type="ARBA" id="ARBA00008020"/>
    </source>
</evidence>
<evidence type="ECO:0000256" key="4">
    <source>
        <dbReference type="ARBA" id="ARBA00023186"/>
    </source>
</evidence>
<dbReference type="Gene3D" id="1.10.560.10">
    <property type="entry name" value="GroEL-like equatorial domain"/>
    <property type="match status" value="1"/>
</dbReference>
<dbReference type="InterPro" id="IPR027410">
    <property type="entry name" value="TCP-1-like_intermed_sf"/>
</dbReference>
<accession>A0A0F9E9P3</accession>
<gene>
    <name evidence="5" type="ORF">LCGC14_2101590</name>
</gene>
<evidence type="ECO:0000256" key="3">
    <source>
        <dbReference type="ARBA" id="ARBA00022840"/>
    </source>
</evidence>
<evidence type="ECO:0000313" key="5">
    <source>
        <dbReference type="EMBL" id="KKL70773.1"/>
    </source>
</evidence>
<dbReference type="InterPro" id="IPR027413">
    <property type="entry name" value="GROEL-like_equatorial_sf"/>
</dbReference>
<evidence type="ECO:0000256" key="2">
    <source>
        <dbReference type="ARBA" id="ARBA00022741"/>
    </source>
</evidence>
<sequence>TTTVAMLAGKLLENAGQLINKNVHPTTISKGYTLAMKKCKELLEELAIKDLSEDQLRSISSTALTGKGAEEHKDLLSDLVVRAVIQAKEKENVKIERVKGKSIEESELIEGMVLPNPVLMEGMPKKVKHAKILLADFDLQVKNPEMDIQAQVTTPEQLRQFTNSDRDDLDLMMEKIKSSGANVIICQKGIDDYIQQRLVEEGIMAIRRIAKQDMDHLALATNGVLCSGIDQISEKILGNAGLVEEEKNKEGSLIYVRDCPNKKAICILLCGTTSHVLDEIRRAVTDSLGDVIDCYIENKAVQGGGAIEMALSKRLKEYSTELGGREQLAVEEFANALESIPQALAENAGLDSINVLTELKNKHKKSNNYGLNLFTNKIEDVVKAGIIEPLKIKSQAISSATEVSTMVLRIDDILAAKEFENAQ</sequence>
<reference evidence="5" key="1">
    <citation type="journal article" date="2015" name="Nature">
        <title>Complex archaea that bridge the gap between prokaryotes and eukaryotes.</title>
        <authorList>
            <person name="Spang A."/>
            <person name="Saw J.H."/>
            <person name="Jorgensen S.L."/>
            <person name="Zaremba-Niedzwiedzka K."/>
            <person name="Martijn J."/>
            <person name="Lind A.E."/>
            <person name="van Eijk R."/>
            <person name="Schleper C."/>
            <person name="Guy L."/>
            <person name="Ettema T.J."/>
        </authorList>
    </citation>
    <scope>NUCLEOTIDE SEQUENCE</scope>
</reference>
<organism evidence="5">
    <name type="scientific">marine sediment metagenome</name>
    <dbReference type="NCBI Taxonomy" id="412755"/>
    <lineage>
        <taxon>unclassified sequences</taxon>
        <taxon>metagenomes</taxon>
        <taxon>ecological metagenomes</taxon>
    </lineage>
</organism>
<protein>
    <recommendedName>
        <fullName evidence="6">Thermosome subunit</fullName>
    </recommendedName>
</protein>
<dbReference type="SUPFAM" id="SSF52029">
    <property type="entry name" value="GroEL apical domain-like"/>
    <property type="match status" value="1"/>
</dbReference>
<keyword evidence="3" id="KW-0067">ATP-binding</keyword>
<dbReference type="NCBIfam" id="NF041082">
    <property type="entry name" value="thermosome_alpha"/>
    <property type="match status" value="1"/>
</dbReference>
<evidence type="ECO:0008006" key="6">
    <source>
        <dbReference type="Google" id="ProtNLM"/>
    </source>
</evidence>
<dbReference type="SUPFAM" id="SSF48592">
    <property type="entry name" value="GroEL equatorial domain-like"/>
    <property type="match status" value="1"/>
</dbReference>
<feature type="non-terminal residue" evidence="5">
    <location>
        <position position="1"/>
    </location>
</feature>
<dbReference type="InterPro" id="IPR017998">
    <property type="entry name" value="Chaperone_TCP-1"/>
</dbReference>
<dbReference type="EMBL" id="LAZR01025798">
    <property type="protein sequence ID" value="KKL70773.1"/>
    <property type="molecule type" value="Genomic_DNA"/>
</dbReference>
<dbReference type="InterPro" id="IPR027409">
    <property type="entry name" value="GroEL-like_apical_dom_sf"/>
</dbReference>
<dbReference type="Gene3D" id="3.30.260.10">
    <property type="entry name" value="TCP-1-like chaperonin intermediate domain"/>
    <property type="match status" value="1"/>
</dbReference>
<dbReference type="InterPro" id="IPR054827">
    <property type="entry name" value="thermosome_alpha"/>
</dbReference>
<keyword evidence="2" id="KW-0547">Nucleotide-binding</keyword>
<dbReference type="NCBIfam" id="NF041083">
    <property type="entry name" value="thermosome_beta"/>
    <property type="match status" value="1"/>
</dbReference>
<keyword evidence="4" id="KW-0143">Chaperone</keyword>
<dbReference type="Pfam" id="PF00118">
    <property type="entry name" value="Cpn60_TCP1"/>
    <property type="match status" value="1"/>
</dbReference>
<comment type="similarity">
    <text evidence="1">Belongs to the TCP-1 chaperonin family.</text>
</comment>
<dbReference type="InterPro" id="IPR053374">
    <property type="entry name" value="TCP-1_chaperonin"/>
</dbReference>